<protein>
    <recommendedName>
        <fullName evidence="3">Peptidase C1A papain C-terminal domain-containing protein</fullName>
    </recommendedName>
</protein>
<dbReference type="SUPFAM" id="SSF54001">
    <property type="entry name" value="Cysteine proteinases"/>
    <property type="match status" value="1"/>
</dbReference>
<accession>A0ABC8WML0</accession>
<dbReference type="EMBL" id="OZ075123">
    <property type="protein sequence ID" value="CAL4912581.1"/>
    <property type="molecule type" value="Genomic_DNA"/>
</dbReference>
<sequence>MVRGTGSRHGAAGVINPVSYKRSHERITWKGALRPHADPMKRIKILPHARNRDEKVTGSCVHSSISTALEAANRMCGVEVDELAWEDLYDMVDEFNPCRITAALRVVKYRGIRRRVDYKKGNFKGKRFKISQFYEFCNVDMIGDDAPACGLDKHNMEAAIKNMLSRTVMLAHFPISENYYELLDGGEHIYAYDEDDPVLQRGEKDEEGSGAVPTHVVVVTGFGFEENTPYFEFLDCNGKKFGKNGFGRILPSSIISLYTFDIIID</sequence>
<dbReference type="AlphaFoldDB" id="A0ABC8WML0"/>
<dbReference type="Proteomes" id="UP001497457">
    <property type="component" value="Chromosome 13rd"/>
</dbReference>
<dbReference type="InterPro" id="IPR038765">
    <property type="entry name" value="Papain-like_cys_pep_sf"/>
</dbReference>
<reference evidence="1 2" key="2">
    <citation type="submission" date="2024-10" db="EMBL/GenBank/DDBJ databases">
        <authorList>
            <person name="Ryan C."/>
        </authorList>
    </citation>
    <scope>NUCLEOTIDE SEQUENCE [LARGE SCALE GENOMIC DNA]</scope>
</reference>
<evidence type="ECO:0008006" key="3">
    <source>
        <dbReference type="Google" id="ProtNLM"/>
    </source>
</evidence>
<organism evidence="1 2">
    <name type="scientific">Urochloa decumbens</name>
    <dbReference type="NCBI Taxonomy" id="240449"/>
    <lineage>
        <taxon>Eukaryota</taxon>
        <taxon>Viridiplantae</taxon>
        <taxon>Streptophyta</taxon>
        <taxon>Embryophyta</taxon>
        <taxon>Tracheophyta</taxon>
        <taxon>Spermatophyta</taxon>
        <taxon>Magnoliopsida</taxon>
        <taxon>Liliopsida</taxon>
        <taxon>Poales</taxon>
        <taxon>Poaceae</taxon>
        <taxon>PACMAD clade</taxon>
        <taxon>Panicoideae</taxon>
        <taxon>Panicodae</taxon>
        <taxon>Paniceae</taxon>
        <taxon>Melinidinae</taxon>
        <taxon>Urochloa</taxon>
    </lineage>
</organism>
<evidence type="ECO:0000313" key="2">
    <source>
        <dbReference type="Proteomes" id="UP001497457"/>
    </source>
</evidence>
<evidence type="ECO:0000313" key="1">
    <source>
        <dbReference type="EMBL" id="CAL4912581.1"/>
    </source>
</evidence>
<keyword evidence="2" id="KW-1185">Reference proteome</keyword>
<proteinExistence type="predicted"/>
<dbReference type="Gene3D" id="3.90.70.10">
    <property type="entry name" value="Cysteine proteinases"/>
    <property type="match status" value="1"/>
</dbReference>
<gene>
    <name evidence="1" type="ORF">URODEC1_LOCUS15695</name>
</gene>
<reference evidence="2" key="1">
    <citation type="submission" date="2024-06" db="EMBL/GenBank/DDBJ databases">
        <authorList>
            <person name="Ryan C."/>
        </authorList>
    </citation>
    <scope>NUCLEOTIDE SEQUENCE [LARGE SCALE GENOMIC DNA]</scope>
</reference>
<name>A0ABC8WML0_9POAL</name>